<keyword evidence="4 6" id="KW-0378">Hydrolase</keyword>
<protein>
    <recommendedName>
        <fullName evidence="6 7">Ribonuclease P protein component</fullName>
        <shortName evidence="6">RNase P protein</shortName>
        <shortName evidence="6">RNaseP protein</shortName>
        <ecNumber evidence="6 7">3.1.26.5</ecNumber>
    </recommendedName>
    <alternativeName>
        <fullName evidence="6">Protein C5</fullName>
    </alternativeName>
</protein>
<organism evidence="8 9">
    <name type="scientific">Rheinheimera mesophila</name>
    <dbReference type="NCBI Taxonomy" id="1547515"/>
    <lineage>
        <taxon>Bacteria</taxon>
        <taxon>Pseudomonadati</taxon>
        <taxon>Pseudomonadota</taxon>
        <taxon>Gammaproteobacteria</taxon>
        <taxon>Chromatiales</taxon>
        <taxon>Chromatiaceae</taxon>
        <taxon>Rheinheimera</taxon>
    </lineage>
</organism>
<evidence type="ECO:0000313" key="8">
    <source>
        <dbReference type="EMBL" id="RRJ20395.1"/>
    </source>
</evidence>
<dbReference type="GO" id="GO:0042781">
    <property type="term" value="F:3'-tRNA processing endoribonuclease activity"/>
    <property type="evidence" value="ECO:0007669"/>
    <property type="project" value="TreeGrafter"/>
</dbReference>
<evidence type="ECO:0000256" key="2">
    <source>
        <dbReference type="ARBA" id="ARBA00022722"/>
    </source>
</evidence>
<dbReference type="EC" id="3.1.26.5" evidence="6 7"/>
<dbReference type="GO" id="GO:0030677">
    <property type="term" value="C:ribonuclease P complex"/>
    <property type="evidence" value="ECO:0007669"/>
    <property type="project" value="TreeGrafter"/>
</dbReference>
<dbReference type="AlphaFoldDB" id="A0A3P3QH79"/>
<keyword evidence="2 6" id="KW-0540">Nuclease</keyword>
<dbReference type="GO" id="GO:0004526">
    <property type="term" value="F:ribonuclease P activity"/>
    <property type="evidence" value="ECO:0007669"/>
    <property type="project" value="UniProtKB-UniRule"/>
</dbReference>
<dbReference type="SUPFAM" id="SSF54211">
    <property type="entry name" value="Ribosomal protein S5 domain 2-like"/>
    <property type="match status" value="1"/>
</dbReference>
<keyword evidence="9" id="KW-1185">Reference proteome</keyword>
<dbReference type="PANTHER" id="PTHR33992:SF1">
    <property type="entry name" value="RIBONUCLEASE P PROTEIN COMPONENT"/>
    <property type="match status" value="1"/>
</dbReference>
<keyword evidence="5 6" id="KW-0694">RNA-binding</keyword>
<dbReference type="EMBL" id="RRCF01000003">
    <property type="protein sequence ID" value="RRJ20395.1"/>
    <property type="molecule type" value="Genomic_DNA"/>
</dbReference>
<dbReference type="OrthoDB" id="9796422at2"/>
<comment type="caution">
    <text evidence="8">The sequence shown here is derived from an EMBL/GenBank/DDBJ whole genome shotgun (WGS) entry which is preliminary data.</text>
</comment>
<evidence type="ECO:0000256" key="7">
    <source>
        <dbReference type="NCBIfam" id="TIGR00188"/>
    </source>
</evidence>
<evidence type="ECO:0000313" key="9">
    <source>
        <dbReference type="Proteomes" id="UP000276260"/>
    </source>
</evidence>
<proteinExistence type="inferred from homology"/>
<dbReference type="GO" id="GO:0001682">
    <property type="term" value="P:tRNA 5'-leader removal"/>
    <property type="evidence" value="ECO:0007669"/>
    <property type="project" value="UniProtKB-UniRule"/>
</dbReference>
<dbReference type="Gene3D" id="3.30.230.10">
    <property type="match status" value="1"/>
</dbReference>
<dbReference type="InterPro" id="IPR014721">
    <property type="entry name" value="Ribsml_uS5_D2-typ_fold_subgr"/>
</dbReference>
<evidence type="ECO:0000256" key="6">
    <source>
        <dbReference type="HAMAP-Rule" id="MF_00227"/>
    </source>
</evidence>
<dbReference type="GO" id="GO:0000049">
    <property type="term" value="F:tRNA binding"/>
    <property type="evidence" value="ECO:0007669"/>
    <property type="project" value="UniProtKB-UniRule"/>
</dbReference>
<evidence type="ECO:0000256" key="3">
    <source>
        <dbReference type="ARBA" id="ARBA00022759"/>
    </source>
</evidence>
<comment type="function">
    <text evidence="6">RNaseP catalyzes the removal of the 5'-leader sequence from pre-tRNA to produce the mature 5'-terminus. It can also cleave other RNA substrates such as 4.5S RNA. The protein component plays an auxiliary but essential role in vivo by binding to the 5'-leader sequence and broadening the substrate specificity of the ribozyme.</text>
</comment>
<sequence>MVSYTFSRELRLLTPREFDNVFQNPFRVSSPLFTILCKPNQSVHPRLGLTIAKKRVKLATHRNRIKRCSRDSFRLHQHELPPVDLVLMVKGDISNTPNEELHKQLDKLWGKIARQYKTLVQDC</sequence>
<dbReference type="PANTHER" id="PTHR33992">
    <property type="entry name" value="RIBONUCLEASE P PROTEIN COMPONENT"/>
    <property type="match status" value="1"/>
</dbReference>
<dbReference type="Proteomes" id="UP000276260">
    <property type="component" value="Unassembled WGS sequence"/>
</dbReference>
<reference evidence="8 9" key="1">
    <citation type="submission" date="2018-11" db="EMBL/GenBank/DDBJ databases">
        <title>Draft genome analysis of Rheinheimera mesophila isolated from an industrial waste site.</title>
        <authorList>
            <person name="Yu Q."/>
            <person name="Qi Y."/>
            <person name="Zhang H."/>
            <person name="Lu Y."/>
            <person name="Pu J."/>
        </authorList>
    </citation>
    <scope>NUCLEOTIDE SEQUENCE [LARGE SCALE GENOMIC DNA]</scope>
    <source>
        <strain evidence="8 9">IITR13</strain>
    </source>
</reference>
<dbReference type="InterPro" id="IPR000100">
    <property type="entry name" value="RNase_P"/>
</dbReference>
<evidence type="ECO:0000256" key="5">
    <source>
        <dbReference type="ARBA" id="ARBA00022884"/>
    </source>
</evidence>
<dbReference type="InterPro" id="IPR020568">
    <property type="entry name" value="Ribosomal_Su5_D2-typ_SF"/>
</dbReference>
<comment type="subunit">
    <text evidence="6">Consists of a catalytic RNA component (M1 or rnpB) and a protein subunit.</text>
</comment>
<keyword evidence="3 6" id="KW-0255">Endonuclease</keyword>
<gene>
    <name evidence="6" type="primary">rnpA</name>
    <name evidence="8" type="ORF">EIK76_12810</name>
</gene>
<accession>A0A3P3QH79</accession>
<evidence type="ECO:0000256" key="1">
    <source>
        <dbReference type="ARBA" id="ARBA00022694"/>
    </source>
</evidence>
<evidence type="ECO:0000256" key="4">
    <source>
        <dbReference type="ARBA" id="ARBA00022801"/>
    </source>
</evidence>
<dbReference type="Pfam" id="PF00825">
    <property type="entry name" value="Ribonuclease_P"/>
    <property type="match status" value="1"/>
</dbReference>
<comment type="catalytic activity">
    <reaction evidence="6">
        <text>Endonucleolytic cleavage of RNA, removing 5'-extranucleotides from tRNA precursor.</text>
        <dbReference type="EC" id="3.1.26.5"/>
    </reaction>
</comment>
<comment type="similarity">
    <text evidence="6">Belongs to the RnpA family.</text>
</comment>
<dbReference type="NCBIfam" id="TIGR00188">
    <property type="entry name" value="rnpA"/>
    <property type="match status" value="1"/>
</dbReference>
<dbReference type="RefSeq" id="WP_082101823.1">
    <property type="nucleotide sequence ID" value="NZ_LAVS01000017.1"/>
</dbReference>
<name>A0A3P3QH79_9GAMM</name>
<dbReference type="HAMAP" id="MF_00227">
    <property type="entry name" value="RNase_P"/>
    <property type="match status" value="1"/>
</dbReference>
<keyword evidence="1 6" id="KW-0819">tRNA processing</keyword>